<feature type="transmembrane region" description="Helical" evidence="1">
    <location>
        <begin position="6"/>
        <end position="29"/>
    </location>
</feature>
<comment type="caution">
    <text evidence="2">The sequence shown here is derived from an EMBL/GenBank/DDBJ whole genome shotgun (WGS) entry which is preliminary data.</text>
</comment>
<reference evidence="3" key="1">
    <citation type="journal article" date="2019" name="Int. J. Syst. Evol. Microbiol.">
        <title>The Global Catalogue of Microorganisms (GCM) 10K type strain sequencing project: providing services to taxonomists for standard genome sequencing and annotation.</title>
        <authorList>
            <consortium name="The Broad Institute Genomics Platform"/>
            <consortium name="The Broad Institute Genome Sequencing Center for Infectious Disease"/>
            <person name="Wu L."/>
            <person name="Ma J."/>
        </authorList>
    </citation>
    <scope>NUCLEOTIDE SEQUENCE [LARGE SCALE GENOMIC DNA]</scope>
    <source>
        <strain evidence="3">CGMCC 4.7396</strain>
    </source>
</reference>
<dbReference type="Proteomes" id="UP001595712">
    <property type="component" value="Unassembled WGS sequence"/>
</dbReference>
<protein>
    <submittedName>
        <fullName evidence="2">DUF2784 domain-containing protein</fullName>
    </submittedName>
</protein>
<evidence type="ECO:0000256" key="1">
    <source>
        <dbReference type="SAM" id="Phobius"/>
    </source>
</evidence>
<keyword evidence="1" id="KW-0472">Membrane</keyword>
<keyword evidence="1" id="KW-0812">Transmembrane</keyword>
<feature type="transmembrane region" description="Helical" evidence="1">
    <location>
        <begin position="41"/>
        <end position="60"/>
    </location>
</feature>
<dbReference type="EMBL" id="JBHRWO010000004">
    <property type="protein sequence ID" value="MFC3491519.1"/>
    <property type="molecule type" value="Genomic_DNA"/>
</dbReference>
<dbReference type="RefSeq" id="WP_387970448.1">
    <property type="nucleotide sequence ID" value="NZ_JBHRWO010000004.1"/>
</dbReference>
<dbReference type="Pfam" id="PF10861">
    <property type="entry name" value="DUF2784"/>
    <property type="match status" value="1"/>
</dbReference>
<accession>A0ABV7PVJ2</accession>
<gene>
    <name evidence="2" type="ORF">ACFO8M_03340</name>
</gene>
<dbReference type="InterPro" id="IPR021218">
    <property type="entry name" value="DUF2784"/>
</dbReference>
<evidence type="ECO:0000313" key="2">
    <source>
        <dbReference type="EMBL" id="MFC3491519.1"/>
    </source>
</evidence>
<proteinExistence type="predicted"/>
<keyword evidence="3" id="KW-1185">Reference proteome</keyword>
<name>A0ABV7PVJ2_9ACTN</name>
<organism evidence="2 3">
    <name type="scientific">Glycomyces rhizosphaerae</name>
    <dbReference type="NCBI Taxonomy" id="2054422"/>
    <lineage>
        <taxon>Bacteria</taxon>
        <taxon>Bacillati</taxon>
        <taxon>Actinomycetota</taxon>
        <taxon>Actinomycetes</taxon>
        <taxon>Glycomycetales</taxon>
        <taxon>Glycomycetaceae</taxon>
        <taxon>Glycomyces</taxon>
    </lineage>
</organism>
<feature type="transmembrane region" description="Helical" evidence="1">
    <location>
        <begin position="94"/>
        <end position="113"/>
    </location>
</feature>
<sequence>MSYRVLADVVMTFHLLFLAFVVFGGFLTWRWPKVWFVHAPLALYGLTTVTFGLICPLTPIEHDLRRRAGQEGLEPTGFIDTYIEGLIYPADQTILARWLAFAVIVVSWAGLAVKLRRRRERAVVRESGRLRAESRRPGRRLRPGLRSNPSTLVVVGEFEEFGYEIHQH</sequence>
<evidence type="ECO:0000313" key="3">
    <source>
        <dbReference type="Proteomes" id="UP001595712"/>
    </source>
</evidence>
<keyword evidence="1" id="KW-1133">Transmembrane helix</keyword>